<organism evidence="2 3">
    <name type="scientific">Geobacillus thermoleovorans CCB_US3_UF5</name>
    <dbReference type="NCBI Taxonomy" id="1111068"/>
    <lineage>
        <taxon>Bacteria</taxon>
        <taxon>Bacillati</taxon>
        <taxon>Bacillota</taxon>
        <taxon>Bacilli</taxon>
        <taxon>Bacillales</taxon>
        <taxon>Anoxybacillaceae</taxon>
        <taxon>Geobacillus</taxon>
        <taxon>Geobacillus thermoleovorans group</taxon>
    </lineage>
</organism>
<evidence type="ECO:0000256" key="1">
    <source>
        <dbReference type="SAM" id="Phobius"/>
    </source>
</evidence>
<sequence>MIGRKIESMQRTVLIMRLGCAVRLWFMPGFWRDVAISLLPDGIA</sequence>
<evidence type="ECO:0000313" key="3">
    <source>
        <dbReference type="Proteomes" id="UP000005636"/>
    </source>
</evidence>
<proteinExistence type="predicted"/>
<reference evidence="2 3" key="1">
    <citation type="submission" date="2011-11" db="EMBL/GenBank/DDBJ databases">
        <title>Complete genome sequence of thermophilic Geobacillus thermoleovorans CCB_US3_UF5.</title>
        <authorList>
            <person name="Muhd Sakaff M.K.L."/>
            <person name="Abdul Rahman A.Y."/>
            <person name="Saito J.A."/>
            <person name="Hou S."/>
            <person name="Alam M."/>
        </authorList>
    </citation>
    <scope>NUCLEOTIDE SEQUENCE [LARGE SCALE GENOMIC DNA]</scope>
    <source>
        <strain evidence="2 3">CCB_US3_UF5</strain>
    </source>
</reference>
<protein>
    <submittedName>
        <fullName evidence="2">Uncharacterized protein</fullName>
    </submittedName>
</protein>
<name>A0ABM5MJ96_GEOTH</name>
<dbReference type="EMBL" id="CP003125">
    <property type="protein sequence ID" value="AEV19673.1"/>
    <property type="molecule type" value="Genomic_DNA"/>
</dbReference>
<keyword evidence="1" id="KW-0472">Membrane</keyword>
<evidence type="ECO:0000313" key="2">
    <source>
        <dbReference type="EMBL" id="AEV19673.1"/>
    </source>
</evidence>
<feature type="transmembrane region" description="Helical" evidence="1">
    <location>
        <begin position="12"/>
        <end position="31"/>
    </location>
</feature>
<keyword evidence="3" id="KW-1185">Reference proteome</keyword>
<gene>
    <name evidence="2" type="ORF">GTCCBUS3UF5_23670</name>
</gene>
<dbReference type="Proteomes" id="UP000005636">
    <property type="component" value="Chromosome"/>
</dbReference>
<keyword evidence="1" id="KW-1133">Transmembrane helix</keyword>
<accession>A0ABM5MJ96</accession>
<keyword evidence="1" id="KW-0812">Transmembrane</keyword>